<dbReference type="InterPro" id="IPR013783">
    <property type="entry name" value="Ig-like_fold"/>
</dbReference>
<evidence type="ECO:0000313" key="5">
    <source>
        <dbReference type="Proteomes" id="UP001202674"/>
    </source>
</evidence>
<organism evidence="4 5">
    <name type="scientific">Natranaeroarchaeum aerophilus</name>
    <dbReference type="NCBI Taxonomy" id="2917711"/>
    <lineage>
        <taxon>Archaea</taxon>
        <taxon>Methanobacteriati</taxon>
        <taxon>Methanobacteriota</taxon>
        <taxon>Stenosarchaea group</taxon>
        <taxon>Halobacteria</taxon>
        <taxon>Halobacteriales</taxon>
        <taxon>Natronoarchaeaceae</taxon>
        <taxon>Natranaeroarchaeum</taxon>
    </lineage>
</organism>
<name>A0AAE3FPR3_9EURY</name>
<evidence type="ECO:0000259" key="2">
    <source>
        <dbReference type="Pfam" id="PF07581"/>
    </source>
</evidence>
<reference evidence="4 5" key="1">
    <citation type="journal article" date="2022" name="Syst. Appl. Microbiol.">
        <title>Natronocalculus amylovorans gen. nov., sp. nov., and Natranaeroarchaeum aerophilus sp. nov., dominant culturable amylolytic natronoarchaea from hypersaline soda lakes in southwestern Siberia.</title>
        <authorList>
            <person name="Sorokin D.Y."/>
            <person name="Elcheninov A.G."/>
            <person name="Khizhniak T.V."/>
            <person name="Koenen M."/>
            <person name="Bale N.J."/>
            <person name="Damste J.S.S."/>
            <person name="Kublanov I.V."/>
        </authorList>
    </citation>
    <scope>NUCLEOTIDE SEQUENCE [LARGE SCALE GENOMIC DNA]</scope>
    <source>
        <strain evidence="4 5">AArc-St1-1</strain>
    </source>
</reference>
<dbReference type="AlphaFoldDB" id="A0AAE3FPR3"/>
<evidence type="ECO:0000256" key="1">
    <source>
        <dbReference type="SAM" id="MobiDB-lite"/>
    </source>
</evidence>
<sequence>MTVLAVSGLAIGPAAADEAADLDELAGEGTEANPYVITTVEELQAMNQDLEAHYVLGNDIDASETDAWDAGQGFVPIGDRVSGDRSTTLFSGSFDGQGHTVTGLTIERPGSDYVGPFGGSSGTIENVTFEDVDMQGNTNVGGVVGYTTGEVRYVTVTGTVESKEGDIGGIAGRVSEGTVERASVDATVRSGESHAGGVIGTTFSEITEVSSAGTVHSEDAVAGGVVGHHASDAVVTQAYSSADVSAPIGVGGAFGSHDEPSIGVYSTGAVDASEEDPYGFAGFIPNNGAAPSTAYWDVDSSETDVGIGNDDEHATGLRTSEMTGAAAEENMDLDFGEYWTTTDEYPILQWQVEEVDLSVTQSTIGEGESTSATVELTLHDGSTVTASEVADYDTEEAIASVEDGSVEANSIGQTDITATVAGQSDTVSVEVLEPPSIEFVDAELDTETVVEGTTAKVSATYENTGGPGSETVSVAVGDEQASITTFQLDADEETTETITWSADRSGTVSLGDDEELGELQVVEPANVSLQSVELPEEATQDREYEIEPVFETDLDTSVWTTLELRVDGDRVLEDEFEVREDGTVEPIEYVHDEDGTTTHVVEHYDQTETGTVEVLPPADFELEDLEVPETVEQGDTETVGVTVRNVGGGIDDAEIALALDGEEVDTQAVTLDRNEDTTVEFDATFDDAGDVELVVSSPDDEIAQSMTVDGGDEGESTDESDDDDGLPGFTVVAGLVAVLVTLGAVARRE</sequence>
<feature type="domain" description="CARDB" evidence="3">
    <location>
        <begin position="619"/>
        <end position="701"/>
    </location>
</feature>
<proteinExistence type="predicted"/>
<feature type="domain" description="GLUG" evidence="2">
    <location>
        <begin position="136"/>
        <end position="160"/>
    </location>
</feature>
<dbReference type="Pfam" id="PF07705">
    <property type="entry name" value="CARDB"/>
    <property type="match status" value="1"/>
</dbReference>
<accession>A0AAE3FPR3</accession>
<keyword evidence="5" id="KW-1185">Reference proteome</keyword>
<comment type="caution">
    <text evidence="4">The sequence shown here is derived from an EMBL/GenBank/DDBJ whole genome shotgun (WGS) entry which is preliminary data.</text>
</comment>
<dbReference type="Proteomes" id="UP001202674">
    <property type="component" value="Unassembled WGS sequence"/>
</dbReference>
<gene>
    <name evidence="4" type="ORF">AArcSt11_04420</name>
</gene>
<dbReference type="InterPro" id="IPR011635">
    <property type="entry name" value="CARDB"/>
</dbReference>
<dbReference type="Gene3D" id="2.60.40.1080">
    <property type="match status" value="1"/>
</dbReference>
<protein>
    <submittedName>
        <fullName evidence="4">Uncharacterized protein</fullName>
    </submittedName>
</protein>
<dbReference type="InterPro" id="IPR011493">
    <property type="entry name" value="GLUG"/>
</dbReference>
<feature type="compositionally biased region" description="Acidic residues" evidence="1">
    <location>
        <begin position="710"/>
        <end position="725"/>
    </location>
</feature>
<evidence type="ECO:0000259" key="3">
    <source>
        <dbReference type="Pfam" id="PF07705"/>
    </source>
</evidence>
<feature type="region of interest" description="Disordered" evidence="1">
    <location>
        <begin position="699"/>
        <end position="726"/>
    </location>
</feature>
<dbReference type="Gene3D" id="2.160.20.110">
    <property type="match status" value="1"/>
</dbReference>
<dbReference type="Gene3D" id="2.60.40.10">
    <property type="entry name" value="Immunoglobulins"/>
    <property type="match status" value="1"/>
</dbReference>
<dbReference type="EMBL" id="JAKRVY010000002">
    <property type="protein sequence ID" value="MCL9812896.1"/>
    <property type="molecule type" value="Genomic_DNA"/>
</dbReference>
<dbReference type="RefSeq" id="WP_250595018.1">
    <property type="nucleotide sequence ID" value="NZ_JAKRVY010000002.1"/>
</dbReference>
<dbReference type="Pfam" id="PF07581">
    <property type="entry name" value="Glug"/>
    <property type="match status" value="1"/>
</dbReference>
<evidence type="ECO:0000313" key="4">
    <source>
        <dbReference type="EMBL" id="MCL9812896.1"/>
    </source>
</evidence>